<dbReference type="AlphaFoldDB" id="A0AAQ3PPH9"/>
<feature type="region of interest" description="Disordered" evidence="1">
    <location>
        <begin position="498"/>
        <end position="581"/>
    </location>
</feature>
<name>A0AAQ3PPH9_PASNO</name>
<dbReference type="Proteomes" id="UP001341281">
    <property type="component" value="Chromosome 01"/>
</dbReference>
<dbReference type="EMBL" id="CP144745">
    <property type="protein sequence ID" value="WVZ53966.1"/>
    <property type="molecule type" value="Genomic_DNA"/>
</dbReference>
<feature type="compositionally biased region" description="Low complexity" evidence="1">
    <location>
        <begin position="540"/>
        <end position="579"/>
    </location>
</feature>
<feature type="region of interest" description="Disordered" evidence="1">
    <location>
        <begin position="1"/>
        <end position="40"/>
    </location>
</feature>
<accession>A0AAQ3PPH9</accession>
<keyword evidence="4" id="KW-1185">Reference proteome</keyword>
<organism evidence="3 4">
    <name type="scientific">Paspalum notatum var. saurae</name>
    <dbReference type="NCBI Taxonomy" id="547442"/>
    <lineage>
        <taxon>Eukaryota</taxon>
        <taxon>Viridiplantae</taxon>
        <taxon>Streptophyta</taxon>
        <taxon>Embryophyta</taxon>
        <taxon>Tracheophyta</taxon>
        <taxon>Spermatophyta</taxon>
        <taxon>Magnoliopsida</taxon>
        <taxon>Liliopsida</taxon>
        <taxon>Poales</taxon>
        <taxon>Poaceae</taxon>
        <taxon>PACMAD clade</taxon>
        <taxon>Panicoideae</taxon>
        <taxon>Andropogonodae</taxon>
        <taxon>Paspaleae</taxon>
        <taxon>Paspalinae</taxon>
        <taxon>Paspalum</taxon>
    </lineage>
</organism>
<protein>
    <recommendedName>
        <fullName evidence="2">NB-ARC domain-containing protein</fullName>
    </recommendedName>
</protein>
<dbReference type="SUPFAM" id="SSF52540">
    <property type="entry name" value="P-loop containing nucleoside triphosphate hydrolases"/>
    <property type="match status" value="1"/>
</dbReference>
<gene>
    <name evidence="3" type="ORF">U9M48_004847</name>
</gene>
<feature type="region of interest" description="Disordered" evidence="1">
    <location>
        <begin position="347"/>
        <end position="421"/>
    </location>
</feature>
<proteinExistence type="predicted"/>
<feature type="non-terminal residue" evidence="3">
    <location>
        <position position="1"/>
    </location>
</feature>
<dbReference type="GO" id="GO:0043531">
    <property type="term" value="F:ADP binding"/>
    <property type="evidence" value="ECO:0007669"/>
    <property type="project" value="InterPro"/>
</dbReference>
<feature type="compositionally biased region" description="Low complexity" evidence="1">
    <location>
        <begin position="523"/>
        <end position="532"/>
    </location>
</feature>
<dbReference type="Pfam" id="PF00931">
    <property type="entry name" value="NB-ARC"/>
    <property type="match status" value="1"/>
</dbReference>
<evidence type="ECO:0000313" key="3">
    <source>
        <dbReference type="EMBL" id="WVZ53966.1"/>
    </source>
</evidence>
<dbReference type="InterPro" id="IPR027417">
    <property type="entry name" value="P-loop_NTPase"/>
</dbReference>
<feature type="compositionally biased region" description="Low complexity" evidence="1">
    <location>
        <begin position="398"/>
        <end position="421"/>
    </location>
</feature>
<evidence type="ECO:0000313" key="4">
    <source>
        <dbReference type="Proteomes" id="UP001341281"/>
    </source>
</evidence>
<dbReference type="InterPro" id="IPR002182">
    <property type="entry name" value="NB-ARC"/>
</dbReference>
<evidence type="ECO:0000256" key="1">
    <source>
        <dbReference type="SAM" id="MobiDB-lite"/>
    </source>
</evidence>
<sequence length="612" mass="65754">GPQPTTGRNWVPTTSRRASVRRLESRREDGAATGSRGRGMDTQLVQAAASASASALQQWSDRAGIGSGVAALSAAVESARRLLVVAARRGELRNGSLEGFLREVGGEVFRADTLLDELDYHRIREEQEADVGEQANLWTKWSMGNMPVPEIPLVLFSAAPNSLVPWMELDKNDILYRIGKHVNELNKMQYDALKALKLEELDVLALGSGPPDMDFRETTPLVTEPKIYGREKEQCEIINKLMTSEADDGHLSVFAIVGNGGIGKTTLARLVYNDANHWRAFSAVGAASRRPPSSPAAVAPGPCRCAAARAPRNRAPLRCVPAPCRAPRRRPARASLLHCRPPLAATVHAPAGPLPRRSRPPTTPRAAPPARAAAALPYRAARHPRAADGRQAPRAPCPRRTLPPAASRRAPRAAVPQSSSFPFSPVSICSRSTSCPPFLFFPTKEPKQAATPCFPMAPPQLPASSQPPWCLSSLPHCDPPAATSILYSHSSSASARAAPGVASLPGQRPTLRRLPRPRPPSPLASLSARELASPPPLRPLQPGLPHGLRLPSATGLSPPGSLRSTPPSPRLSSPPGLLPRRFRSASRPRWLGHPMTCQIFGMITFNTKGNER</sequence>
<feature type="compositionally biased region" description="Low complexity" evidence="1">
    <location>
        <begin position="368"/>
        <end position="379"/>
    </location>
</feature>
<dbReference type="Gene3D" id="3.40.50.300">
    <property type="entry name" value="P-loop containing nucleotide triphosphate hydrolases"/>
    <property type="match status" value="1"/>
</dbReference>
<reference evidence="3 4" key="1">
    <citation type="submission" date="2024-02" db="EMBL/GenBank/DDBJ databases">
        <title>High-quality chromosome-scale genome assembly of Pensacola bahiagrass (Paspalum notatum Flugge var. saurae).</title>
        <authorList>
            <person name="Vega J.M."/>
            <person name="Podio M."/>
            <person name="Orjuela J."/>
            <person name="Siena L.A."/>
            <person name="Pessino S.C."/>
            <person name="Combes M.C."/>
            <person name="Mariac C."/>
            <person name="Albertini E."/>
            <person name="Pupilli F."/>
            <person name="Ortiz J.P.A."/>
            <person name="Leblanc O."/>
        </authorList>
    </citation>
    <scope>NUCLEOTIDE SEQUENCE [LARGE SCALE GENOMIC DNA]</scope>
    <source>
        <strain evidence="3">R1</strain>
        <tissue evidence="3">Leaf</tissue>
    </source>
</reference>
<feature type="compositionally biased region" description="Polar residues" evidence="1">
    <location>
        <begin position="1"/>
        <end position="14"/>
    </location>
</feature>
<feature type="domain" description="NB-ARC" evidence="2">
    <location>
        <begin position="232"/>
        <end position="277"/>
    </location>
</feature>
<evidence type="ECO:0000259" key="2">
    <source>
        <dbReference type="Pfam" id="PF00931"/>
    </source>
</evidence>
<feature type="compositionally biased region" description="Basic and acidic residues" evidence="1">
    <location>
        <begin position="21"/>
        <end position="30"/>
    </location>
</feature>